<dbReference type="Pfam" id="PF00814">
    <property type="entry name" value="TsaD"/>
    <property type="match status" value="1"/>
</dbReference>
<dbReference type="InterPro" id="IPR043129">
    <property type="entry name" value="ATPase_NBD"/>
</dbReference>
<comment type="caution">
    <text evidence="2">The sequence shown here is derived from an EMBL/GenBank/DDBJ whole genome shotgun (WGS) entry which is preliminary data.</text>
</comment>
<protein>
    <submittedName>
        <fullName evidence="2">tRNA (Adenosine(37)-N6)-threonylcarbamoyltransferase complex dimerization subunit type 1 TsaB</fullName>
    </submittedName>
</protein>
<dbReference type="RefSeq" id="WP_147122128.1">
    <property type="nucleotide sequence ID" value="NZ_VOPY01000001.1"/>
</dbReference>
<name>A0A5C6UME9_9SPHN</name>
<dbReference type="GO" id="GO:0002949">
    <property type="term" value="P:tRNA threonylcarbamoyladenosine modification"/>
    <property type="evidence" value="ECO:0007669"/>
    <property type="project" value="InterPro"/>
</dbReference>
<dbReference type="InterPro" id="IPR000905">
    <property type="entry name" value="Gcp-like_dom"/>
</dbReference>
<evidence type="ECO:0000313" key="2">
    <source>
        <dbReference type="EMBL" id="TXC74207.1"/>
    </source>
</evidence>
<dbReference type="InterPro" id="IPR022496">
    <property type="entry name" value="T6A_TsaB"/>
</dbReference>
<dbReference type="OrthoDB" id="9809995at2"/>
<dbReference type="EMBL" id="VOPY01000001">
    <property type="protein sequence ID" value="TXC74207.1"/>
    <property type="molecule type" value="Genomic_DNA"/>
</dbReference>
<accession>A0A5C6UME9</accession>
<proteinExistence type="predicted"/>
<keyword evidence="2" id="KW-0808">Transferase</keyword>
<sequence length="215" mass="22275">MRRLVIETATEALSLALFEDGVLLDSYDAVIGRGHAEQLVPRIAELPDGGRADEIHVDLGPGSFTGVRIGIAAARALAIAWGAEVLGFETSSLVAATARALDRDLAGQALLVVMEGGHGEWLATPIAPTATPAATRSLLPAEAIAFDHEVVVGSRATEFVALRGSGRACPLHPSARYADMIDGMLLGTKLAPLYARAPDATPMAKPTLGHEGPSA</sequence>
<dbReference type="Gene3D" id="3.30.420.40">
    <property type="match status" value="1"/>
</dbReference>
<dbReference type="GO" id="GO:0016740">
    <property type="term" value="F:transferase activity"/>
    <property type="evidence" value="ECO:0007669"/>
    <property type="project" value="UniProtKB-KW"/>
</dbReference>
<evidence type="ECO:0000313" key="3">
    <source>
        <dbReference type="Proteomes" id="UP000321129"/>
    </source>
</evidence>
<gene>
    <name evidence="2" type="primary">tsaB</name>
    <name evidence="2" type="ORF">FSZ31_05735</name>
</gene>
<reference evidence="2 3" key="1">
    <citation type="submission" date="2019-08" db="EMBL/GenBank/DDBJ databases">
        <title>Sphingorhabdus soil sp. nov., isolated from arctic soil.</title>
        <authorList>
            <person name="Liu Y."/>
        </authorList>
    </citation>
    <scope>NUCLEOTIDE SEQUENCE [LARGE SCALE GENOMIC DNA]</scope>
    <source>
        <strain evidence="2 3">D-2Q-5-6</strain>
    </source>
</reference>
<dbReference type="SUPFAM" id="SSF53067">
    <property type="entry name" value="Actin-like ATPase domain"/>
    <property type="match status" value="1"/>
</dbReference>
<feature type="domain" description="Gcp-like" evidence="1">
    <location>
        <begin position="51"/>
        <end position="123"/>
    </location>
</feature>
<organism evidence="2 3">
    <name type="scientific">Flavisphingopyxis soli</name>
    <dbReference type="NCBI Taxonomy" id="2601267"/>
    <lineage>
        <taxon>Bacteria</taxon>
        <taxon>Pseudomonadati</taxon>
        <taxon>Pseudomonadota</taxon>
        <taxon>Alphaproteobacteria</taxon>
        <taxon>Sphingomonadales</taxon>
        <taxon>Sphingopyxidaceae</taxon>
        <taxon>Flavisphingopyxis</taxon>
    </lineage>
</organism>
<dbReference type="Proteomes" id="UP000321129">
    <property type="component" value="Unassembled WGS sequence"/>
</dbReference>
<dbReference type="AlphaFoldDB" id="A0A5C6UME9"/>
<keyword evidence="3" id="KW-1185">Reference proteome</keyword>
<evidence type="ECO:0000259" key="1">
    <source>
        <dbReference type="Pfam" id="PF00814"/>
    </source>
</evidence>
<dbReference type="NCBIfam" id="TIGR03725">
    <property type="entry name" value="T6A_YeaZ"/>
    <property type="match status" value="1"/>
</dbReference>